<reference evidence="1 2" key="1">
    <citation type="journal article" date="2018" name="PLoS Genet.">
        <title>Population sequencing reveals clonal diversity and ancestral inbreeding in the grapevine cultivar Chardonnay.</title>
        <authorList>
            <person name="Roach M.J."/>
            <person name="Johnson D.L."/>
            <person name="Bohlmann J."/>
            <person name="van Vuuren H.J."/>
            <person name="Jones S.J."/>
            <person name="Pretorius I.S."/>
            <person name="Schmidt S.A."/>
            <person name="Borneman A.R."/>
        </authorList>
    </citation>
    <scope>NUCLEOTIDE SEQUENCE [LARGE SCALE GENOMIC DNA]</scope>
    <source>
        <strain evidence="2">cv. Chardonnay</strain>
        <tissue evidence="1">Leaf</tissue>
    </source>
</reference>
<evidence type="ECO:0000313" key="2">
    <source>
        <dbReference type="Proteomes" id="UP000288805"/>
    </source>
</evidence>
<name>A0A438JRS3_VITVI</name>
<organism evidence="1 2">
    <name type="scientific">Vitis vinifera</name>
    <name type="common">Grape</name>
    <dbReference type="NCBI Taxonomy" id="29760"/>
    <lineage>
        <taxon>Eukaryota</taxon>
        <taxon>Viridiplantae</taxon>
        <taxon>Streptophyta</taxon>
        <taxon>Embryophyta</taxon>
        <taxon>Tracheophyta</taxon>
        <taxon>Spermatophyta</taxon>
        <taxon>Magnoliopsida</taxon>
        <taxon>eudicotyledons</taxon>
        <taxon>Gunneridae</taxon>
        <taxon>Pentapetalae</taxon>
        <taxon>rosids</taxon>
        <taxon>Vitales</taxon>
        <taxon>Vitaceae</taxon>
        <taxon>Viteae</taxon>
        <taxon>Vitis</taxon>
    </lineage>
</organism>
<dbReference type="PANTHER" id="PTHR33710:SF64">
    <property type="entry name" value="ENDONUCLEASE_EXONUCLEASE_PHOSPHATASE DOMAIN-CONTAINING PROTEIN"/>
    <property type="match status" value="1"/>
</dbReference>
<evidence type="ECO:0000313" key="1">
    <source>
        <dbReference type="EMBL" id="RVX11662.1"/>
    </source>
</evidence>
<dbReference type="EMBL" id="QGNW01000030">
    <property type="protein sequence ID" value="RVX11662.1"/>
    <property type="molecule type" value="Genomic_DNA"/>
</dbReference>
<dbReference type="AlphaFoldDB" id="A0A438JRS3"/>
<protein>
    <submittedName>
        <fullName evidence="1">Uncharacterized protein</fullName>
    </submittedName>
</protein>
<gene>
    <name evidence="1" type="ORF">CK203_015872</name>
</gene>
<proteinExistence type="predicted"/>
<dbReference type="PANTHER" id="PTHR33710">
    <property type="entry name" value="BNAC02G09200D PROTEIN"/>
    <property type="match status" value="1"/>
</dbReference>
<comment type="caution">
    <text evidence="1">The sequence shown here is derived from an EMBL/GenBank/DDBJ whole genome shotgun (WGS) entry which is preliminary data.</text>
</comment>
<sequence length="218" mass="24673">MKASVCKRSQGYNVIMQRKGVEKMFWNVRGVNNEEKRKVIKSMIHSQNVYLACLWLNKGGSYLDGLGQKLRGGQVLRGFIALWTGENLKMLGSNWGSIRRLWEGGSFIWCGGLNRKSMSRIDHFLIMADWEDHFTNTSQFPLLRLVSDYSSILIQGGGIKKGRTPFRFENMWLKLEGFKDVVKGGGKGGESRLDIDSMSFKTSSKGVFQLAGTGRYIQ</sequence>
<dbReference type="Proteomes" id="UP000288805">
    <property type="component" value="Unassembled WGS sequence"/>
</dbReference>
<accession>A0A438JRS3</accession>